<evidence type="ECO:0000313" key="4">
    <source>
        <dbReference type="Proteomes" id="UP000242770"/>
    </source>
</evidence>
<feature type="region of interest" description="Disordered" evidence="2">
    <location>
        <begin position="1"/>
        <end position="29"/>
    </location>
</feature>
<keyword evidence="4" id="KW-1185">Reference proteome</keyword>
<accession>A0A0F7S1E5</accession>
<dbReference type="GO" id="GO:0045145">
    <property type="term" value="F:single-stranded DNA 5'-3' DNA exonuclease activity"/>
    <property type="evidence" value="ECO:0007669"/>
    <property type="project" value="InterPro"/>
</dbReference>
<organism evidence="3 4">
    <name type="scientific">Sporisorium scitamineum</name>
    <dbReference type="NCBI Taxonomy" id="49012"/>
    <lineage>
        <taxon>Eukaryota</taxon>
        <taxon>Fungi</taxon>
        <taxon>Dikarya</taxon>
        <taxon>Basidiomycota</taxon>
        <taxon>Ustilaginomycotina</taxon>
        <taxon>Ustilaginomycetes</taxon>
        <taxon>Ustilaginales</taxon>
        <taxon>Ustilaginaceae</taxon>
        <taxon>Sporisorium</taxon>
    </lineage>
</organism>
<sequence>MTDYNASTSNPRRSSRRRPPPPTSLPDHFARKGYLSVSDLVGPSWCEYNYQYGILSLSHLPPSQRPATITTEAGQTLSAAPQLVAQKESTLQAGKAVHTVLERRVSPVQVVVETETREDGWALRLLNLWCNVQGLIQMRPGKGKGKESACVREVPVYGWVHGVLVMGVIDEIEKRTVQTGAKEKSKTWASQEEWKKDQPLHHNLNPHLRTSKPNLDGPTSSQTPKPASHPGYPHQKTNSAP</sequence>
<dbReference type="EMBL" id="CCFA01003991">
    <property type="protein sequence ID" value="CDS01478.1"/>
    <property type="molecule type" value="Genomic_DNA"/>
</dbReference>
<evidence type="ECO:0000256" key="2">
    <source>
        <dbReference type="SAM" id="MobiDB-lite"/>
    </source>
</evidence>
<dbReference type="PANTHER" id="PTHR14464">
    <property type="entry name" value="EXONUCLEASE V"/>
    <property type="match status" value="1"/>
</dbReference>
<feature type="compositionally biased region" description="Basic and acidic residues" evidence="2">
    <location>
        <begin position="177"/>
        <end position="200"/>
    </location>
</feature>
<dbReference type="Proteomes" id="UP000242770">
    <property type="component" value="Unassembled WGS sequence"/>
</dbReference>
<dbReference type="AlphaFoldDB" id="A0A0F7S1E5"/>
<dbReference type="GO" id="GO:0036297">
    <property type="term" value="P:interstrand cross-link repair"/>
    <property type="evidence" value="ECO:0007669"/>
    <property type="project" value="TreeGrafter"/>
</dbReference>
<feature type="non-terminal residue" evidence="3">
    <location>
        <position position="241"/>
    </location>
</feature>
<dbReference type="GO" id="GO:0005739">
    <property type="term" value="C:mitochondrion"/>
    <property type="evidence" value="ECO:0007669"/>
    <property type="project" value="TreeGrafter"/>
</dbReference>
<proteinExistence type="inferred from homology"/>
<feature type="compositionally biased region" description="Polar residues" evidence="2">
    <location>
        <begin position="211"/>
        <end position="225"/>
    </location>
</feature>
<dbReference type="Pfam" id="PF09810">
    <property type="entry name" value="Exo5"/>
    <property type="match status" value="1"/>
</dbReference>
<protein>
    <submittedName>
        <fullName evidence="3">Uncharacterized protein</fullName>
    </submittedName>
</protein>
<dbReference type="GO" id="GO:0005634">
    <property type="term" value="C:nucleus"/>
    <property type="evidence" value="ECO:0007669"/>
    <property type="project" value="TreeGrafter"/>
</dbReference>
<reference evidence="4" key="1">
    <citation type="submission" date="2014-06" db="EMBL/GenBank/DDBJ databases">
        <authorList>
            <person name="Berkman P.J."/>
        </authorList>
    </citation>
    <scope>NUCLEOTIDE SEQUENCE [LARGE SCALE GENOMIC DNA]</scope>
</reference>
<evidence type="ECO:0000313" key="3">
    <source>
        <dbReference type="EMBL" id="CDS01478.1"/>
    </source>
</evidence>
<dbReference type="InterPro" id="IPR019190">
    <property type="entry name" value="EXOV"/>
</dbReference>
<name>A0A0F7S1E5_9BASI</name>
<evidence type="ECO:0000256" key="1">
    <source>
        <dbReference type="ARBA" id="ARBA00009797"/>
    </source>
</evidence>
<dbReference type="PANTHER" id="PTHR14464:SF4">
    <property type="entry name" value="EXONUCLEASE V"/>
    <property type="match status" value="1"/>
</dbReference>
<feature type="region of interest" description="Disordered" evidence="2">
    <location>
        <begin position="177"/>
        <end position="241"/>
    </location>
</feature>
<comment type="similarity">
    <text evidence="1">Belongs to the EXO5 family.</text>
</comment>
<gene>
    <name evidence="3" type="primary">SSCI67300.1</name>
</gene>